<dbReference type="Proteomes" id="UP001151071">
    <property type="component" value="Unassembled WGS sequence"/>
</dbReference>
<accession>A0A9X3TTW2</accession>
<evidence type="ECO:0000313" key="2">
    <source>
        <dbReference type="EMBL" id="MDA5109658.1"/>
    </source>
</evidence>
<keyword evidence="3" id="KW-1185">Reference proteome</keyword>
<dbReference type="RefSeq" id="WP_029098618.1">
    <property type="nucleotide sequence ID" value="NZ_JAPYYP010000020.1"/>
</dbReference>
<dbReference type="EMBL" id="JAPYYP010000020">
    <property type="protein sequence ID" value="MDA5109658.1"/>
    <property type="molecule type" value="Genomic_DNA"/>
</dbReference>
<protein>
    <submittedName>
        <fullName evidence="2">Transporter substrate-binding domain-containing protein</fullName>
    </submittedName>
</protein>
<dbReference type="SUPFAM" id="SSF53850">
    <property type="entry name" value="Periplasmic binding protein-like II"/>
    <property type="match status" value="1"/>
</dbReference>
<dbReference type="AlphaFoldDB" id="A0A9X3TTW2"/>
<evidence type="ECO:0000313" key="3">
    <source>
        <dbReference type="Proteomes" id="UP001151071"/>
    </source>
</evidence>
<dbReference type="Pfam" id="PF00497">
    <property type="entry name" value="SBP_bac_3"/>
    <property type="match status" value="1"/>
</dbReference>
<feature type="domain" description="Solute-binding protein family 3/N-terminal" evidence="1">
    <location>
        <begin position="32"/>
        <end position="90"/>
    </location>
</feature>
<dbReference type="Gene3D" id="3.40.190.10">
    <property type="entry name" value="Periplasmic binding protein-like II"/>
    <property type="match status" value="2"/>
</dbReference>
<gene>
    <name evidence="2" type="ORF">O3V59_14930</name>
</gene>
<dbReference type="InterPro" id="IPR001638">
    <property type="entry name" value="Solute-binding_3/MltF_N"/>
</dbReference>
<reference evidence="2" key="1">
    <citation type="submission" date="2022-12" db="EMBL/GenBank/DDBJ databases">
        <title>Draft genome sequence of the thermophilic strain Brevibacillus thermoruber HT42, isolated from Los Humeros, Puebla, Mexico, with biotechnological potential.</title>
        <authorList>
            <person name="Lara Sanchez J."/>
            <person name="Solis Palacios R."/>
            <person name="Bustos Baena A.S."/>
            <person name="Ruz Baez A.E."/>
            <person name="Espinosa Luna G."/>
            <person name="Oliart Ros R.M."/>
        </authorList>
    </citation>
    <scope>NUCLEOTIDE SEQUENCE</scope>
    <source>
        <strain evidence="2">HT42</strain>
    </source>
</reference>
<evidence type="ECO:0000259" key="1">
    <source>
        <dbReference type="Pfam" id="PF00497"/>
    </source>
</evidence>
<proteinExistence type="predicted"/>
<comment type="caution">
    <text evidence="2">The sequence shown here is derived from an EMBL/GenBank/DDBJ whole genome shotgun (WGS) entry which is preliminary data.</text>
</comment>
<organism evidence="2 3">
    <name type="scientific">Brevibacillus thermoruber</name>
    <dbReference type="NCBI Taxonomy" id="33942"/>
    <lineage>
        <taxon>Bacteria</taxon>
        <taxon>Bacillati</taxon>
        <taxon>Bacillota</taxon>
        <taxon>Bacilli</taxon>
        <taxon>Bacillales</taxon>
        <taxon>Paenibacillaceae</taxon>
        <taxon>Brevibacillus</taxon>
    </lineage>
</organism>
<name>A0A9X3TTW2_9BACL</name>
<sequence length="95" mass="10722">MWKGCQLQPAIDLLVSRRVGVLINDGLSLLDFRKHKPDTPITIVVKHPDSARNGFVFRKGGRELVDAFHTAPDDRMNDGTYQKISEKWFGADVSK</sequence>